<name>A0A939D6E3_CLOAM</name>
<dbReference type="NCBIfam" id="TIGR00715">
    <property type="entry name" value="precor6x_red"/>
    <property type="match status" value="1"/>
</dbReference>
<gene>
    <name evidence="9" type="primary">cobK</name>
    <name evidence="9" type="ORF">JYB65_00830</name>
</gene>
<keyword evidence="7" id="KW-0627">Porphyrin biosynthesis</keyword>
<dbReference type="EMBL" id="JAFJZZ010000001">
    <property type="protein sequence ID" value="MBN7771905.1"/>
    <property type="molecule type" value="Genomic_DNA"/>
</dbReference>
<evidence type="ECO:0000256" key="6">
    <source>
        <dbReference type="ARBA" id="ARBA00023027"/>
    </source>
</evidence>
<dbReference type="Gene3D" id="3.40.50.720">
    <property type="entry name" value="NAD(P)-binding Rossmann-like Domain"/>
    <property type="match status" value="1"/>
</dbReference>
<evidence type="ECO:0000256" key="8">
    <source>
        <dbReference type="ARBA" id="ARBA00047561"/>
    </source>
</evidence>
<protein>
    <recommendedName>
        <fullName evidence="3">precorrin-2 dehydrogenase</fullName>
        <ecNumber evidence="3">1.3.1.76</ecNumber>
    </recommendedName>
</protein>
<comment type="caution">
    <text evidence="9">The sequence shown here is derived from an EMBL/GenBank/DDBJ whole genome shotgun (WGS) entry which is preliminary data.</text>
</comment>
<dbReference type="AlphaFoldDB" id="A0A939D6E3"/>
<evidence type="ECO:0000256" key="1">
    <source>
        <dbReference type="ARBA" id="ARBA00004953"/>
    </source>
</evidence>
<dbReference type="GO" id="GO:0016994">
    <property type="term" value="F:precorrin-6A reductase activity"/>
    <property type="evidence" value="ECO:0007669"/>
    <property type="project" value="InterPro"/>
</dbReference>
<organism evidence="9 10">
    <name type="scientific">Clostridium aminobutyricum</name>
    <dbReference type="NCBI Taxonomy" id="33953"/>
    <lineage>
        <taxon>Bacteria</taxon>
        <taxon>Bacillati</taxon>
        <taxon>Bacillota</taxon>
        <taxon>Clostridia</taxon>
        <taxon>Eubacteriales</taxon>
        <taxon>Clostridiaceae</taxon>
        <taxon>Clostridium</taxon>
    </lineage>
</organism>
<evidence type="ECO:0000256" key="2">
    <source>
        <dbReference type="ARBA" id="ARBA00005010"/>
    </source>
</evidence>
<dbReference type="EC" id="1.3.1.76" evidence="3"/>
<comment type="pathway">
    <text evidence="1">Cofactor biosynthesis; adenosylcobalamin biosynthesis.</text>
</comment>
<dbReference type="Proteomes" id="UP000664545">
    <property type="component" value="Unassembled WGS sequence"/>
</dbReference>
<dbReference type="GO" id="GO:0043115">
    <property type="term" value="F:precorrin-2 dehydrogenase activity"/>
    <property type="evidence" value="ECO:0007669"/>
    <property type="project" value="UniProtKB-EC"/>
</dbReference>
<evidence type="ECO:0000256" key="4">
    <source>
        <dbReference type="ARBA" id="ARBA00022573"/>
    </source>
</evidence>
<dbReference type="NCBIfam" id="TIGR01470">
    <property type="entry name" value="cysG_Nterm"/>
    <property type="match status" value="1"/>
</dbReference>
<sequence length="426" mass="47947">MLKILVFAGTTEGRNLVEKLLDRGHTVHISVATDYGKEVLEESFCIPPGEERVTVHTGRLSIEQMQELIKRERYDVVVDATHPYATEVTENIQAACNHTEKRYLRLLRRSSNYLNKEDCVFVKSMQEAVRILNEVDGKALLTIGSKELQPFTQVKDFKERLFARVLPMEEVLKSCSEWGFTGKHLICMQGPFSYEMNKAMLNQLGCKYMVTKDSGKEGGLPEKYRAVQDAGAVLIVIGRPEEGQGFELEELLKVIEGTEGEEASLNRADWFPLFANIRDVNVVVVGAGKIAQRRIETLLKFSCNLKVIAREASEEVSNLINKIEIKEEAQDKRLNLVIKEFKEEDLWDAQIALAATNNRILNQQIGQLCRQRGILVNVADSKEECDFYFPGVVLKEELVIGITAGGKNHALAKKAGTFIRQSIGDL</sequence>
<dbReference type="PANTHER" id="PTHR36925">
    <property type="entry name" value="COBALT-PRECORRIN-6A REDUCTASE"/>
    <property type="match status" value="1"/>
</dbReference>
<dbReference type="InterPro" id="IPR006367">
    <property type="entry name" value="Sirohaem_synthase_N"/>
</dbReference>
<dbReference type="InterPro" id="IPR036291">
    <property type="entry name" value="NAD(P)-bd_dom_sf"/>
</dbReference>
<dbReference type="PROSITE" id="PS51014">
    <property type="entry name" value="COBK_CBIJ"/>
    <property type="match status" value="1"/>
</dbReference>
<proteinExistence type="predicted"/>
<comment type="catalytic activity">
    <reaction evidence="8">
        <text>precorrin-2 + NAD(+) = sirohydrochlorin + NADH + 2 H(+)</text>
        <dbReference type="Rhea" id="RHEA:15613"/>
        <dbReference type="ChEBI" id="CHEBI:15378"/>
        <dbReference type="ChEBI" id="CHEBI:57540"/>
        <dbReference type="ChEBI" id="CHEBI:57945"/>
        <dbReference type="ChEBI" id="CHEBI:58351"/>
        <dbReference type="ChEBI" id="CHEBI:58827"/>
        <dbReference type="EC" id="1.3.1.76"/>
    </reaction>
</comment>
<keyword evidence="6" id="KW-0520">NAD</keyword>
<evidence type="ECO:0000313" key="9">
    <source>
        <dbReference type="EMBL" id="MBN7771905.1"/>
    </source>
</evidence>
<dbReference type="GO" id="GO:0019354">
    <property type="term" value="P:siroheme biosynthetic process"/>
    <property type="evidence" value="ECO:0007669"/>
    <property type="project" value="InterPro"/>
</dbReference>
<evidence type="ECO:0000256" key="7">
    <source>
        <dbReference type="ARBA" id="ARBA00023244"/>
    </source>
</evidence>
<comment type="pathway">
    <text evidence="2">Porphyrin-containing compound metabolism; siroheme biosynthesis; sirohydrochlorin from precorrin-2: step 1/1.</text>
</comment>
<dbReference type="Pfam" id="PF13241">
    <property type="entry name" value="NAD_binding_7"/>
    <property type="match status" value="1"/>
</dbReference>
<dbReference type="PANTHER" id="PTHR36925:SF1">
    <property type="entry name" value="COBALT-PRECORRIN-6A REDUCTASE"/>
    <property type="match status" value="1"/>
</dbReference>
<dbReference type="Pfam" id="PF02571">
    <property type="entry name" value="CbiJ"/>
    <property type="match status" value="1"/>
</dbReference>
<accession>A0A939D6E3</accession>
<reference evidence="9" key="1">
    <citation type="submission" date="2021-02" db="EMBL/GenBank/DDBJ databases">
        <title>Abyssanaerobacter marinus gen.nov., sp., nov, anaerobic bacterium isolated from the Onnuri vent field of Indian Ocean and suggestion of Mogibacteriaceae fam. nov., and proposal of reclassification of ambiguous this family's genus member.</title>
        <authorList>
            <person name="Kim Y.J."/>
            <person name="Yang J.-A."/>
        </authorList>
    </citation>
    <scope>NUCLEOTIDE SEQUENCE</scope>
    <source>
        <strain evidence="9">DSM 2634</strain>
    </source>
</reference>
<evidence type="ECO:0000256" key="5">
    <source>
        <dbReference type="ARBA" id="ARBA00023002"/>
    </source>
</evidence>
<dbReference type="SUPFAM" id="SSF51735">
    <property type="entry name" value="NAD(P)-binding Rossmann-fold domains"/>
    <property type="match status" value="1"/>
</dbReference>
<evidence type="ECO:0000256" key="3">
    <source>
        <dbReference type="ARBA" id="ARBA00012400"/>
    </source>
</evidence>
<dbReference type="RefSeq" id="WP_206580688.1">
    <property type="nucleotide sequence ID" value="NZ_JAFJZZ010000001.1"/>
</dbReference>
<keyword evidence="4" id="KW-0169">Cobalamin biosynthesis</keyword>
<keyword evidence="5 9" id="KW-0560">Oxidoreductase</keyword>
<keyword evidence="10" id="KW-1185">Reference proteome</keyword>
<evidence type="ECO:0000313" key="10">
    <source>
        <dbReference type="Proteomes" id="UP000664545"/>
    </source>
</evidence>
<dbReference type="InterPro" id="IPR003723">
    <property type="entry name" value="Precorrin-6x_reduct"/>
</dbReference>
<dbReference type="GO" id="GO:0009236">
    <property type="term" value="P:cobalamin biosynthetic process"/>
    <property type="evidence" value="ECO:0007669"/>
    <property type="project" value="UniProtKB-KW"/>
</dbReference>